<evidence type="ECO:0000256" key="5">
    <source>
        <dbReference type="RuleBase" id="RU361279"/>
    </source>
</evidence>
<evidence type="ECO:0000256" key="3">
    <source>
        <dbReference type="ARBA" id="ARBA00022840"/>
    </source>
</evidence>
<evidence type="ECO:0000313" key="7">
    <source>
        <dbReference type="EMBL" id="MUN53849.1"/>
    </source>
</evidence>
<dbReference type="InterPro" id="IPR002698">
    <property type="entry name" value="FTHF_cligase"/>
</dbReference>
<dbReference type="EC" id="6.3.3.2" evidence="5"/>
<dbReference type="InterPro" id="IPR024185">
    <property type="entry name" value="FTHF_cligase-like_sf"/>
</dbReference>
<feature type="region of interest" description="Disordered" evidence="6">
    <location>
        <begin position="1"/>
        <end position="36"/>
    </location>
</feature>
<comment type="caution">
    <text evidence="7">The sequence shown here is derived from an EMBL/GenBank/DDBJ whole genome shotgun (WGS) entry which is preliminary data.</text>
</comment>
<keyword evidence="3 4" id="KW-0067">ATP-binding</keyword>
<evidence type="ECO:0000256" key="4">
    <source>
        <dbReference type="PIRSR" id="PIRSR006806-1"/>
    </source>
</evidence>
<keyword evidence="8" id="KW-1185">Reference proteome</keyword>
<feature type="binding site" evidence="4">
    <location>
        <begin position="144"/>
        <end position="152"/>
    </location>
    <ligand>
        <name>ATP</name>
        <dbReference type="ChEBI" id="CHEBI:30616"/>
    </ligand>
</feature>
<organism evidence="7 8">
    <name type="scientific">Rothia koreensis</name>
    <dbReference type="NCBI Taxonomy" id="592378"/>
    <lineage>
        <taxon>Bacteria</taxon>
        <taxon>Bacillati</taxon>
        <taxon>Actinomycetota</taxon>
        <taxon>Actinomycetes</taxon>
        <taxon>Micrococcales</taxon>
        <taxon>Micrococcaceae</taxon>
        <taxon>Rothia</taxon>
    </lineage>
</organism>
<comment type="similarity">
    <text evidence="1 5">Belongs to the 5-formyltetrahydrofolate cyclo-ligase family.</text>
</comment>
<reference evidence="7 8" key="1">
    <citation type="submission" date="2019-12" db="EMBL/GenBank/DDBJ databases">
        <authorList>
            <person name="Li J."/>
            <person name="Shi Y."/>
            <person name="Xu G."/>
            <person name="Xiao D."/>
            <person name="Ran X."/>
        </authorList>
    </citation>
    <scope>NUCLEOTIDE SEQUENCE [LARGE SCALE GENOMIC DNA]</scope>
    <source>
        <strain evidence="7 8">JCM 15915</strain>
    </source>
</reference>
<gene>
    <name evidence="7" type="ORF">GMA10_01165</name>
</gene>
<dbReference type="NCBIfam" id="TIGR02727">
    <property type="entry name" value="MTHFS_bact"/>
    <property type="match status" value="1"/>
</dbReference>
<dbReference type="Pfam" id="PF01812">
    <property type="entry name" value="5-FTHF_cyc-lig"/>
    <property type="match status" value="1"/>
</dbReference>
<keyword evidence="5" id="KW-0479">Metal-binding</keyword>
<evidence type="ECO:0000256" key="2">
    <source>
        <dbReference type="ARBA" id="ARBA00022741"/>
    </source>
</evidence>
<feature type="binding site" evidence="4">
    <location>
        <position position="61"/>
    </location>
    <ligand>
        <name>substrate</name>
    </ligand>
</feature>
<sequence length="208" mass="22472">MQDSGVTRSKSDLRARLLDARAHNRQTSAPGEESASEAFRRLLAEHIVRSTPSGATVCAYLPTAGEPPIEPALEEVHASERRILVPVTRPGRLLEWAAWTPAVDVVESRFGIREPVGERYGPEAFVRADLRLIPALAIDLSGFRLGYGGGFYDAALAAVSSGPRPTSNVGVCFADELLEAGSVPTEPHDARLDLVCTERGFTRIGNWP</sequence>
<dbReference type="GO" id="GO:0035999">
    <property type="term" value="P:tetrahydrofolate interconversion"/>
    <property type="evidence" value="ECO:0007669"/>
    <property type="project" value="TreeGrafter"/>
</dbReference>
<comment type="catalytic activity">
    <reaction evidence="5">
        <text>(6S)-5-formyl-5,6,7,8-tetrahydrofolate + ATP = (6R)-5,10-methenyltetrahydrofolate + ADP + phosphate</text>
        <dbReference type="Rhea" id="RHEA:10488"/>
        <dbReference type="ChEBI" id="CHEBI:30616"/>
        <dbReference type="ChEBI" id="CHEBI:43474"/>
        <dbReference type="ChEBI" id="CHEBI:57455"/>
        <dbReference type="ChEBI" id="CHEBI:57457"/>
        <dbReference type="ChEBI" id="CHEBI:456216"/>
        <dbReference type="EC" id="6.3.3.2"/>
    </reaction>
</comment>
<proteinExistence type="inferred from homology"/>
<dbReference type="PIRSF" id="PIRSF006806">
    <property type="entry name" value="FTHF_cligase"/>
    <property type="match status" value="1"/>
</dbReference>
<feature type="binding site" evidence="4">
    <location>
        <begin position="10"/>
        <end position="14"/>
    </location>
    <ligand>
        <name>ATP</name>
        <dbReference type="ChEBI" id="CHEBI:30616"/>
    </ligand>
</feature>
<keyword evidence="5" id="KW-0460">Magnesium</keyword>
<dbReference type="RefSeq" id="WP_129313959.1">
    <property type="nucleotide sequence ID" value="NZ_NOIQ01000001.1"/>
</dbReference>
<protein>
    <recommendedName>
        <fullName evidence="5">5-formyltetrahydrofolate cyclo-ligase</fullName>
        <ecNumber evidence="5">6.3.3.2</ecNumber>
    </recommendedName>
</protein>
<dbReference type="PANTHER" id="PTHR23407">
    <property type="entry name" value="ATPASE INHIBITOR/5-FORMYLTETRAHYDROFOLATE CYCLO-LIGASE"/>
    <property type="match status" value="1"/>
</dbReference>
<dbReference type="GO" id="GO:0046872">
    <property type="term" value="F:metal ion binding"/>
    <property type="evidence" value="ECO:0007669"/>
    <property type="project" value="UniProtKB-KW"/>
</dbReference>
<evidence type="ECO:0000256" key="1">
    <source>
        <dbReference type="ARBA" id="ARBA00010638"/>
    </source>
</evidence>
<keyword evidence="2 4" id="KW-0547">Nucleotide-binding</keyword>
<dbReference type="GO" id="GO:0009396">
    <property type="term" value="P:folic acid-containing compound biosynthetic process"/>
    <property type="evidence" value="ECO:0007669"/>
    <property type="project" value="TreeGrafter"/>
</dbReference>
<dbReference type="EMBL" id="WOGT01000001">
    <property type="protein sequence ID" value="MUN53849.1"/>
    <property type="molecule type" value="Genomic_DNA"/>
</dbReference>
<evidence type="ECO:0000313" key="8">
    <source>
        <dbReference type="Proteomes" id="UP000462152"/>
    </source>
</evidence>
<keyword evidence="7" id="KW-0436">Ligase</keyword>
<feature type="binding site" evidence="4">
    <location>
        <position position="66"/>
    </location>
    <ligand>
        <name>substrate</name>
    </ligand>
</feature>
<comment type="cofactor">
    <cofactor evidence="5">
        <name>Mg(2+)</name>
        <dbReference type="ChEBI" id="CHEBI:18420"/>
    </cofactor>
</comment>
<dbReference type="Gene3D" id="3.40.50.10420">
    <property type="entry name" value="NagB/RpiA/CoA transferase-like"/>
    <property type="match status" value="1"/>
</dbReference>
<dbReference type="InterPro" id="IPR037171">
    <property type="entry name" value="NagB/RpiA_transferase-like"/>
</dbReference>
<dbReference type="AlphaFoldDB" id="A0A7K1LF89"/>
<dbReference type="PANTHER" id="PTHR23407:SF1">
    <property type="entry name" value="5-FORMYLTETRAHYDROFOLATE CYCLO-LIGASE"/>
    <property type="match status" value="1"/>
</dbReference>
<accession>A0A7K1LF89</accession>
<dbReference type="GO" id="GO:0030272">
    <property type="term" value="F:5-formyltetrahydrofolate cyclo-ligase activity"/>
    <property type="evidence" value="ECO:0007669"/>
    <property type="project" value="UniProtKB-EC"/>
</dbReference>
<dbReference type="OrthoDB" id="3242798at2"/>
<dbReference type="GO" id="GO:0005524">
    <property type="term" value="F:ATP binding"/>
    <property type="evidence" value="ECO:0007669"/>
    <property type="project" value="UniProtKB-KW"/>
</dbReference>
<feature type="compositionally biased region" description="Basic and acidic residues" evidence="6">
    <location>
        <begin position="9"/>
        <end position="22"/>
    </location>
</feature>
<dbReference type="Proteomes" id="UP000462152">
    <property type="component" value="Unassembled WGS sequence"/>
</dbReference>
<dbReference type="SUPFAM" id="SSF100950">
    <property type="entry name" value="NagB/RpiA/CoA transferase-like"/>
    <property type="match status" value="1"/>
</dbReference>
<name>A0A7K1LF89_9MICC</name>
<evidence type="ECO:0000256" key="6">
    <source>
        <dbReference type="SAM" id="MobiDB-lite"/>
    </source>
</evidence>